<accession>A0A845BAT9</accession>
<feature type="domain" description="DNA-binding transcriptional repressor CapW C-terminal dimerisation" evidence="2">
    <location>
        <begin position="172"/>
        <end position="246"/>
    </location>
</feature>
<proteinExistence type="predicted"/>
<evidence type="ECO:0000259" key="2">
    <source>
        <dbReference type="Pfam" id="PF26107"/>
    </source>
</evidence>
<protein>
    <recommendedName>
        <fullName evidence="6">WYL domain-containing protein</fullName>
    </recommendedName>
</protein>
<feature type="domain" description="WYL" evidence="1">
    <location>
        <begin position="89"/>
        <end position="140"/>
    </location>
</feature>
<dbReference type="InterPro" id="IPR026881">
    <property type="entry name" value="WYL_dom"/>
</dbReference>
<dbReference type="OrthoDB" id="6400324at2"/>
<reference evidence="4 5" key="1">
    <citation type="submission" date="2019-03" db="EMBL/GenBank/DDBJ databases">
        <title>Roseomonas sp. a novel Roseomonas species isolated from Sea whip Gorgonian.</title>
        <authorList>
            <person name="Li F."/>
            <person name="Pan X."/>
            <person name="Huang S."/>
            <person name="Li Z."/>
            <person name="Meng B."/>
        </authorList>
    </citation>
    <scope>NUCLEOTIDE SEQUENCE [LARGE SCALE GENOMIC DNA]</scope>
    <source>
        <strain evidence="4 5">M0104</strain>
    </source>
</reference>
<keyword evidence="5" id="KW-1185">Reference proteome</keyword>
<comment type="caution">
    <text evidence="4">The sequence shown here is derived from an EMBL/GenBank/DDBJ whole genome shotgun (WGS) entry which is preliminary data.</text>
</comment>
<dbReference type="AlphaFoldDB" id="A0A845BAT9"/>
<evidence type="ECO:0000259" key="1">
    <source>
        <dbReference type="Pfam" id="PF13280"/>
    </source>
</evidence>
<dbReference type="InterPro" id="IPR059020">
    <property type="entry name" value="CapW_CTD"/>
</dbReference>
<name>A0A845BAT9_9PROT</name>
<dbReference type="Pfam" id="PF26107">
    <property type="entry name" value="BrxR_CTD"/>
    <property type="match status" value="1"/>
</dbReference>
<dbReference type="Pfam" id="PF26109">
    <property type="entry name" value="WHD_BrxR"/>
    <property type="match status" value="1"/>
</dbReference>
<organism evidence="4 5">
    <name type="scientific">Teichococcus coralli</name>
    <dbReference type="NCBI Taxonomy" id="2545983"/>
    <lineage>
        <taxon>Bacteria</taxon>
        <taxon>Pseudomonadati</taxon>
        <taxon>Pseudomonadota</taxon>
        <taxon>Alphaproteobacteria</taxon>
        <taxon>Acetobacterales</taxon>
        <taxon>Roseomonadaceae</taxon>
        <taxon>Roseomonas</taxon>
    </lineage>
</organism>
<dbReference type="Proteomes" id="UP000460715">
    <property type="component" value="Unassembled WGS sequence"/>
</dbReference>
<evidence type="ECO:0000313" key="4">
    <source>
        <dbReference type="EMBL" id="MXP63905.1"/>
    </source>
</evidence>
<dbReference type="RefSeq" id="WP_160937029.1">
    <property type="nucleotide sequence ID" value="NZ_SNVJ01000008.1"/>
</dbReference>
<evidence type="ECO:0008006" key="6">
    <source>
        <dbReference type="Google" id="ProtNLM"/>
    </source>
</evidence>
<feature type="domain" description="DNA-binding transcriptional repressor CapW winged helix-turn-helix" evidence="3">
    <location>
        <begin position="3"/>
        <end position="52"/>
    </location>
</feature>
<dbReference type="InterPro" id="IPR059019">
    <property type="entry name" value="WHD_CapW"/>
</dbReference>
<dbReference type="Pfam" id="PF13280">
    <property type="entry name" value="WYL"/>
    <property type="match status" value="1"/>
</dbReference>
<sequence>MKRADMVRLMGISRQQASQDMANYLKLAPGNAVMDPSSKAWVVTPNYEALFDQSFLEWAQSSAEQDSRVIPVEDVTTPSRTIPGSVAGLIAQSYANRIPLKVTYQSMSREEPTERLLCPHSVVDTGERLHLRAYDSRRMTFIDCIPARILQAELAPGEPWVDAAADRDWHQMVDIVLVPAERLSPSQRQVIKTDYGMTEGRRVIPTRKALLLYTLTQMNLLASVRSQGKRRRSDDLNDVVCQNAEELLPYLPAVKAPLDSEQGDNLAPAEEAGG</sequence>
<gene>
    <name evidence="4" type="ORF">E0493_11170</name>
</gene>
<evidence type="ECO:0000259" key="3">
    <source>
        <dbReference type="Pfam" id="PF26109"/>
    </source>
</evidence>
<evidence type="ECO:0000313" key="5">
    <source>
        <dbReference type="Proteomes" id="UP000460715"/>
    </source>
</evidence>
<dbReference type="EMBL" id="SNVJ01000008">
    <property type="protein sequence ID" value="MXP63905.1"/>
    <property type="molecule type" value="Genomic_DNA"/>
</dbReference>